<protein>
    <submittedName>
        <fullName evidence="3">ABC transporter substrate-binding protein</fullName>
    </submittedName>
</protein>
<dbReference type="PANTHER" id="PTHR30024:SF42">
    <property type="entry name" value="ALIPHATIC SULFONATES-BINDING PROTEIN-RELATED"/>
    <property type="match status" value="1"/>
</dbReference>
<gene>
    <name evidence="3" type="ORF">OH818_25305</name>
</gene>
<dbReference type="SUPFAM" id="SSF53850">
    <property type="entry name" value="Periplasmic binding protein-like II"/>
    <property type="match status" value="1"/>
</dbReference>
<evidence type="ECO:0000256" key="1">
    <source>
        <dbReference type="SAM" id="SignalP"/>
    </source>
</evidence>
<dbReference type="Gene3D" id="3.40.190.10">
    <property type="entry name" value="Periplasmic binding protein-like II"/>
    <property type="match status" value="2"/>
</dbReference>
<dbReference type="EMBL" id="CP114029">
    <property type="protein sequence ID" value="WAP68562.1"/>
    <property type="molecule type" value="Genomic_DNA"/>
</dbReference>
<keyword evidence="4" id="KW-1185">Reference proteome</keyword>
<dbReference type="RefSeq" id="WP_268880983.1">
    <property type="nucleotide sequence ID" value="NZ_CP114029.1"/>
</dbReference>
<evidence type="ECO:0000313" key="4">
    <source>
        <dbReference type="Proteomes" id="UP001164020"/>
    </source>
</evidence>
<organism evidence="3 4">
    <name type="scientific">Jiella pelagia</name>
    <dbReference type="NCBI Taxonomy" id="2986949"/>
    <lineage>
        <taxon>Bacteria</taxon>
        <taxon>Pseudomonadati</taxon>
        <taxon>Pseudomonadota</taxon>
        <taxon>Alphaproteobacteria</taxon>
        <taxon>Hyphomicrobiales</taxon>
        <taxon>Aurantimonadaceae</taxon>
        <taxon>Jiella</taxon>
    </lineage>
</organism>
<name>A0ABY7BYM3_9HYPH</name>
<dbReference type="PROSITE" id="PS51318">
    <property type="entry name" value="TAT"/>
    <property type="match status" value="1"/>
</dbReference>
<sequence>MMRRSILRHSLAAAAVLAAAMLPIRAYAVGPEPEPLADPVELTVGYQKVGHLAPITLIGEELDKLGVKLKTVEFARYADARTALLSGSLDMATVGPADLAIALSQGSTNVVGIMGVGSSKKYVIGRKDVKLESWDDLKGKTVAIAPGSAVWFQFAATLIEAGVPYDSFNAVNIQGGGANFDQALKRGEVDAIVTWEPFESIPVIEGYGYFAKNLEYSQSKAVGAELGMLVATKDAVETKRDAVERFVWAYLDAQEKLAADPEAFASAYADLTGLAPDVAKEAAKPITLGSVVTPEQIKQQAKAFADLGVIQKDVSGEIAEHWDASLVDQAQGK</sequence>
<proteinExistence type="predicted"/>
<evidence type="ECO:0000259" key="2">
    <source>
        <dbReference type="Pfam" id="PF09084"/>
    </source>
</evidence>
<dbReference type="InterPro" id="IPR015168">
    <property type="entry name" value="SsuA/THI5"/>
</dbReference>
<dbReference type="PANTHER" id="PTHR30024">
    <property type="entry name" value="ALIPHATIC SULFONATES-BINDING PROTEIN-RELATED"/>
    <property type="match status" value="1"/>
</dbReference>
<evidence type="ECO:0000313" key="3">
    <source>
        <dbReference type="EMBL" id="WAP68562.1"/>
    </source>
</evidence>
<accession>A0ABY7BYM3</accession>
<feature type="domain" description="SsuA/THI5-like" evidence="2">
    <location>
        <begin position="66"/>
        <end position="263"/>
    </location>
</feature>
<feature type="chain" id="PRO_5047273352" evidence="1">
    <location>
        <begin position="29"/>
        <end position="333"/>
    </location>
</feature>
<feature type="signal peptide" evidence="1">
    <location>
        <begin position="1"/>
        <end position="28"/>
    </location>
</feature>
<dbReference type="Pfam" id="PF09084">
    <property type="entry name" value="NMT1"/>
    <property type="match status" value="1"/>
</dbReference>
<reference evidence="3" key="1">
    <citation type="submission" date="2022-12" db="EMBL/GenBank/DDBJ databases">
        <title>Jiella pelagia sp. nov., isolated from phosphonate enriched culture of Northwest Pacific surface seawater.</title>
        <authorList>
            <person name="Shin D.Y."/>
            <person name="Hwang C.Y."/>
        </authorList>
    </citation>
    <scope>NUCLEOTIDE SEQUENCE</scope>
    <source>
        <strain evidence="3">HL-NP1</strain>
    </source>
</reference>
<dbReference type="Proteomes" id="UP001164020">
    <property type="component" value="Chromosome"/>
</dbReference>
<dbReference type="InterPro" id="IPR006311">
    <property type="entry name" value="TAT_signal"/>
</dbReference>
<keyword evidence="1" id="KW-0732">Signal</keyword>